<name>A0A7L5BRL6_9HYPH</name>
<geneLocation type="plasmid" evidence="1 2">
    <name>p6</name>
</geneLocation>
<dbReference type="EMBL" id="CP048638">
    <property type="protein sequence ID" value="QIB41542.1"/>
    <property type="molecule type" value="Genomic_DNA"/>
</dbReference>
<evidence type="ECO:0000313" key="1">
    <source>
        <dbReference type="EMBL" id="QIB41542.1"/>
    </source>
</evidence>
<sequence>MTTKRVRSERDDNLSYDAKKAKEIFARKLADDAGGRRSNSQMKRDADLILTLLRDGEVKGARMSVFTATFQDLFSISRESAGARCRAAIKFLKDEGRVHPNEDKHPVYSLSE</sequence>
<organism evidence="1 2">
    <name type="scientific">Rhizobium oryzihabitans</name>
    <dbReference type="NCBI Taxonomy" id="2267833"/>
    <lineage>
        <taxon>Bacteria</taxon>
        <taxon>Pseudomonadati</taxon>
        <taxon>Pseudomonadota</taxon>
        <taxon>Alphaproteobacteria</taxon>
        <taxon>Hyphomicrobiales</taxon>
        <taxon>Rhizobiaceae</taxon>
        <taxon>Rhizobium/Agrobacterium group</taxon>
        <taxon>Rhizobium</taxon>
    </lineage>
</organism>
<dbReference type="AlphaFoldDB" id="A0A7L5BRL6"/>
<evidence type="ECO:0000313" key="2">
    <source>
        <dbReference type="Proteomes" id="UP000464865"/>
    </source>
</evidence>
<gene>
    <name evidence="1" type="ORF">G3A56_27490</name>
</gene>
<dbReference type="Proteomes" id="UP000464865">
    <property type="component" value="Plasmid p6"/>
</dbReference>
<dbReference type="RefSeq" id="WP_130519778.1">
    <property type="nucleotide sequence ID" value="NZ_CP048638.1"/>
</dbReference>
<protein>
    <submittedName>
        <fullName evidence="1">Uncharacterized protein</fullName>
    </submittedName>
</protein>
<reference evidence="1 2" key="1">
    <citation type="submission" date="2020-02" db="EMBL/GenBank/DDBJ databases">
        <title>Plant-Promoting Endophytic Bacterium Rhizobium oryzihabitans sp. nov., Isolated from the Root of Rice.</title>
        <authorList>
            <person name="zhao J."/>
            <person name="Zhang G."/>
        </authorList>
    </citation>
    <scope>NUCLEOTIDE SEQUENCE [LARGE SCALE GENOMIC DNA]</scope>
    <source>
        <strain evidence="1 2">M15</strain>
        <plasmid evidence="1 2">p6</plasmid>
    </source>
</reference>
<proteinExistence type="predicted"/>
<keyword evidence="2" id="KW-1185">Reference proteome</keyword>
<accession>A0A7L5BRL6</accession>
<dbReference type="KEGG" id="roy:G3A56_27490"/>
<keyword evidence="1" id="KW-0614">Plasmid</keyword>